<accession>A0ABT9Z4W8</accession>
<evidence type="ECO:0000313" key="3">
    <source>
        <dbReference type="Proteomes" id="UP001232245"/>
    </source>
</evidence>
<evidence type="ECO:0000313" key="2">
    <source>
        <dbReference type="EMBL" id="MDQ0227303.1"/>
    </source>
</evidence>
<sequence length="42" mass="4875">MISTLESKKLDPEWTELLLLALELGLSPSEIREFFLSNQRPE</sequence>
<dbReference type="InterPro" id="IPR036281">
    <property type="entry name" value="SinR/SinI_dimer_dom_sf"/>
</dbReference>
<proteinExistence type="predicted"/>
<dbReference type="Proteomes" id="UP001232245">
    <property type="component" value="Unassembled WGS sequence"/>
</dbReference>
<dbReference type="SUPFAM" id="SSF47406">
    <property type="entry name" value="SinR repressor dimerisation domain-like"/>
    <property type="match status" value="1"/>
</dbReference>
<reference evidence="2 3" key="1">
    <citation type="submission" date="2023-07" db="EMBL/GenBank/DDBJ databases">
        <title>Genomic Encyclopedia of Type Strains, Phase IV (KMG-IV): sequencing the most valuable type-strain genomes for metagenomic binning, comparative biology and taxonomic classification.</title>
        <authorList>
            <person name="Goeker M."/>
        </authorList>
    </citation>
    <scope>NUCLEOTIDE SEQUENCE [LARGE SCALE GENOMIC DNA]</scope>
    <source>
        <strain evidence="2 3">DSM 17723</strain>
    </source>
</reference>
<gene>
    <name evidence="2" type="ORF">J2S02_003648</name>
</gene>
<dbReference type="InterPro" id="IPR010981">
    <property type="entry name" value="SinR/SinI_dimer_dom"/>
</dbReference>
<protein>
    <recommendedName>
        <fullName evidence="1">Sin domain-containing protein</fullName>
    </recommendedName>
</protein>
<dbReference type="EMBL" id="JAUSTZ010000008">
    <property type="protein sequence ID" value="MDQ0227303.1"/>
    <property type="molecule type" value="Genomic_DNA"/>
</dbReference>
<organism evidence="2 3">
    <name type="scientific">Metabacillus niabensis</name>
    <dbReference type="NCBI Taxonomy" id="324854"/>
    <lineage>
        <taxon>Bacteria</taxon>
        <taxon>Bacillati</taxon>
        <taxon>Bacillota</taxon>
        <taxon>Bacilli</taxon>
        <taxon>Bacillales</taxon>
        <taxon>Bacillaceae</taxon>
        <taxon>Metabacillus</taxon>
    </lineage>
</organism>
<dbReference type="Pfam" id="PF08671">
    <property type="entry name" value="SinI"/>
    <property type="match status" value="1"/>
</dbReference>
<keyword evidence="3" id="KW-1185">Reference proteome</keyword>
<feature type="domain" description="Sin" evidence="1">
    <location>
        <begin position="1"/>
        <end position="39"/>
    </location>
</feature>
<dbReference type="RefSeq" id="WP_095303034.1">
    <property type="nucleotide sequence ID" value="NZ_CADEPK010000299.1"/>
</dbReference>
<name>A0ABT9Z4W8_9BACI</name>
<dbReference type="PROSITE" id="PS51500">
    <property type="entry name" value="SIN"/>
    <property type="match status" value="1"/>
</dbReference>
<comment type="caution">
    <text evidence="2">The sequence shown here is derived from an EMBL/GenBank/DDBJ whole genome shotgun (WGS) entry which is preliminary data.</text>
</comment>
<evidence type="ECO:0000259" key="1">
    <source>
        <dbReference type="PROSITE" id="PS51500"/>
    </source>
</evidence>